<sequence length="240" mass="27809">MLIEENYWRIFAPNNMLASLRDLMDEVCRQICEYRESVPIVPELCLPTAAKEVSLTPLIMQAAYNLHRNDKAVFWPVSEMTATRYEKGSKGRIDIGLFSKRHATFIECKAVRSSATNNNNNRIEKALDKATEQLMDIELETLLFNSPEETINNIRANNKLIPMVAVNVTCDTSRLANRDRLFMKKAQSIRESFRNSMIVQVRYKPHFIRYSGDMNLKNEDRKLMSIGHIFILDGMNMKLR</sequence>
<keyword evidence="1" id="KW-0175">Coiled coil</keyword>
<reference evidence="2 3" key="1">
    <citation type="submission" date="2015-12" db="EMBL/GenBank/DDBJ databases">
        <title>Intraspecies pangenome expansion in the marine bacterium Alteromonas.</title>
        <authorList>
            <person name="Lopez-Perez M."/>
            <person name="Rodriguez-Valera F."/>
        </authorList>
    </citation>
    <scope>NUCLEOTIDE SEQUENCE [LARGE SCALE GENOMIC DNA]</scope>
    <source>
        <strain evidence="2 3">UM8</strain>
        <plasmid evidence="2 3">pAMEDUM8_300</plasmid>
    </source>
</reference>
<keyword evidence="2" id="KW-0614">Plasmid</keyword>
<evidence type="ECO:0000313" key="2">
    <source>
        <dbReference type="EMBL" id="AMJ80806.1"/>
    </source>
</evidence>
<organism evidence="2 3">
    <name type="scientific">Alteromonas mediterranea</name>
    <dbReference type="NCBI Taxonomy" id="314275"/>
    <lineage>
        <taxon>Bacteria</taxon>
        <taxon>Pseudomonadati</taxon>
        <taxon>Pseudomonadota</taxon>
        <taxon>Gammaproteobacteria</taxon>
        <taxon>Alteromonadales</taxon>
        <taxon>Alteromonadaceae</taxon>
        <taxon>Alteromonas/Salinimonas group</taxon>
        <taxon>Alteromonas</taxon>
    </lineage>
</organism>
<protein>
    <submittedName>
        <fullName evidence="2">Uncharacterized protein</fullName>
    </submittedName>
</protein>
<proteinExistence type="predicted"/>
<evidence type="ECO:0000256" key="1">
    <source>
        <dbReference type="SAM" id="Coils"/>
    </source>
</evidence>
<dbReference type="Proteomes" id="UP000061468">
    <property type="component" value="Plasmid pAMEDUM8_300"/>
</dbReference>
<dbReference type="EMBL" id="CP013929">
    <property type="protein sequence ID" value="AMJ80806.1"/>
    <property type="molecule type" value="Genomic_DNA"/>
</dbReference>
<accession>A0AAC8XPE7</accession>
<dbReference type="AlphaFoldDB" id="A0AAC8XPE7"/>
<dbReference type="RefSeq" id="WP_020746639.1">
    <property type="nucleotide sequence ID" value="NZ_CAKMLI010000007.1"/>
</dbReference>
<evidence type="ECO:0000313" key="3">
    <source>
        <dbReference type="Proteomes" id="UP000061468"/>
    </source>
</evidence>
<gene>
    <name evidence="2" type="ORF">AV942_20695</name>
</gene>
<geneLocation type="plasmid" evidence="2 3">
    <name>pAMEDUM8_300</name>
</geneLocation>
<feature type="coiled-coil region" evidence="1">
    <location>
        <begin position="113"/>
        <end position="140"/>
    </location>
</feature>
<name>A0AAC8XPE7_9ALTE</name>